<dbReference type="InterPro" id="IPR007507">
    <property type="entry name" value="Glycos_transf_N"/>
</dbReference>
<feature type="domain" description="3-deoxy-D-manno-octulosonic-acid transferase N-terminal" evidence="10">
    <location>
        <begin position="75"/>
        <end position="174"/>
    </location>
</feature>
<dbReference type="Gene3D" id="3.40.50.11720">
    <property type="entry name" value="3-Deoxy-D-manno-octulosonic-acid transferase, N-terminal domain"/>
    <property type="match status" value="1"/>
</dbReference>
<feature type="chain" id="PRO_5012444038" description="3-deoxy-D-manno-octulosonic acid transferase" evidence="9">
    <location>
        <begin position="22"/>
        <end position="400"/>
    </location>
</feature>
<sequence>MSRRALSLAAYLAYARGSAFAKPISLPDRPSGPVIWAYAEEHEQGRALGSLCARLLGIRPEISVFASGKIPVRPDLTHISLPAETVAECAQFASGLRPDIVLWTGRSLRPALLDELKKQGAYLIALDARDKLWQTPAPRWMPDPGPATLTLFDSFYTVDASANRRLRRLGVDRELLRKKGPLIDNDPPPPCDDQTHEELAQILSGRPVWLAANLQSDEAGDILRAHRMATRLAHRLLLIMVPASEDDYPRMKAEADELQMRICNWDLGETPDELTQVLITETPEELGLWYRLAPLVFLGGSLTAGHGGQDPFLAAALGAAILYGPNVGQHVDAYSRLVEAGAARIVRDADSLAAAVSHLVAPDQAAVMAHAGWDLVSSGAALVDAVLSEICAELDKEGEP</sequence>
<dbReference type="RefSeq" id="WP_099243208.1">
    <property type="nucleotide sequence ID" value="NZ_FXXP01000001.1"/>
</dbReference>
<dbReference type="AlphaFoldDB" id="A0A238J8E4"/>
<keyword evidence="5 8" id="KW-0808">Transferase</keyword>
<keyword evidence="8" id="KW-0472">Membrane</keyword>
<dbReference type="InterPro" id="IPR039901">
    <property type="entry name" value="Kdotransferase"/>
</dbReference>
<dbReference type="GO" id="GO:0009245">
    <property type="term" value="P:lipid A biosynthetic process"/>
    <property type="evidence" value="ECO:0007669"/>
    <property type="project" value="TreeGrafter"/>
</dbReference>
<dbReference type="OrthoDB" id="9789797at2"/>
<dbReference type="Pfam" id="PF04413">
    <property type="entry name" value="Glycos_transf_N"/>
    <property type="match status" value="1"/>
</dbReference>
<dbReference type="InterPro" id="IPR038107">
    <property type="entry name" value="Glycos_transf_N_sf"/>
</dbReference>
<comment type="similarity">
    <text evidence="8">Belongs to the glycosyltransferase group 1 family.</text>
</comment>
<comment type="subcellular location">
    <subcellularLocation>
        <location evidence="8">Cell membrane</location>
    </subcellularLocation>
</comment>
<evidence type="ECO:0000256" key="2">
    <source>
        <dbReference type="ARBA" id="ARBA00004713"/>
    </source>
</evidence>
<keyword evidence="8" id="KW-1003">Cell membrane</keyword>
<dbReference type="Proteomes" id="UP000225972">
    <property type="component" value="Unassembled WGS sequence"/>
</dbReference>
<dbReference type="UniPathway" id="UPA00958"/>
<dbReference type="GO" id="GO:0009244">
    <property type="term" value="P:lipopolysaccharide core region biosynthetic process"/>
    <property type="evidence" value="ECO:0007669"/>
    <property type="project" value="UniProtKB-UniRule"/>
</dbReference>
<proteinExistence type="inferred from homology"/>
<comment type="function">
    <text evidence="1 8">Involved in lipopolysaccharide (LPS) biosynthesis. Catalyzes the transfer of 3-deoxy-D-manno-octulosonate (Kdo) residue(s) from CMP-Kdo to lipid IV(A), the tetraacyldisaccharide-1,4'-bisphosphate precursor of lipid A.</text>
</comment>
<evidence type="ECO:0000313" key="11">
    <source>
        <dbReference type="EMBL" id="SMX26991.1"/>
    </source>
</evidence>
<evidence type="ECO:0000256" key="8">
    <source>
        <dbReference type="RuleBase" id="RU365103"/>
    </source>
</evidence>
<dbReference type="PANTHER" id="PTHR42755">
    <property type="entry name" value="3-DEOXY-MANNO-OCTULOSONATE CYTIDYLYLTRANSFERASE"/>
    <property type="match status" value="1"/>
</dbReference>
<comment type="pathway">
    <text evidence="2 8">Bacterial outer membrane biogenesis; LPS core biosynthesis.</text>
</comment>
<keyword evidence="11" id="KW-0328">Glycosyltransferase</keyword>
<reference evidence="12" key="1">
    <citation type="submission" date="2017-05" db="EMBL/GenBank/DDBJ databases">
        <authorList>
            <person name="Rodrigo-Torres L."/>
            <person name="Arahal R. D."/>
            <person name="Lucena T."/>
        </authorList>
    </citation>
    <scope>NUCLEOTIDE SEQUENCE [LARGE SCALE GENOMIC DNA]</scope>
    <source>
        <strain evidence="12">CECT 8649</strain>
    </source>
</reference>
<evidence type="ECO:0000256" key="5">
    <source>
        <dbReference type="ARBA" id="ARBA00022679"/>
    </source>
</evidence>
<evidence type="ECO:0000256" key="7">
    <source>
        <dbReference type="ARBA" id="ARBA00049183"/>
    </source>
</evidence>
<accession>A0A238J8E4</accession>
<organism evidence="11 12">
    <name type="scientific">Pelagimonas phthalicica</name>
    <dbReference type="NCBI Taxonomy" id="1037362"/>
    <lineage>
        <taxon>Bacteria</taxon>
        <taxon>Pseudomonadati</taxon>
        <taxon>Pseudomonadota</taxon>
        <taxon>Alphaproteobacteria</taxon>
        <taxon>Rhodobacterales</taxon>
        <taxon>Roseobacteraceae</taxon>
        <taxon>Pelagimonas</taxon>
    </lineage>
</organism>
<evidence type="ECO:0000256" key="3">
    <source>
        <dbReference type="ARBA" id="ARBA00012621"/>
    </source>
</evidence>
<dbReference type="GO" id="GO:0005886">
    <property type="term" value="C:plasma membrane"/>
    <property type="evidence" value="ECO:0007669"/>
    <property type="project" value="UniProtKB-SubCell"/>
</dbReference>
<keyword evidence="9" id="KW-0732">Signal</keyword>
<feature type="signal peptide" evidence="9">
    <location>
        <begin position="1"/>
        <end position="21"/>
    </location>
</feature>
<dbReference type="Gene3D" id="3.40.50.2000">
    <property type="entry name" value="Glycogen Phosphorylase B"/>
    <property type="match status" value="1"/>
</dbReference>
<keyword evidence="12" id="KW-1185">Reference proteome</keyword>
<keyword evidence="8" id="KW-0448">Lipopolysaccharide biosynthesis</keyword>
<evidence type="ECO:0000313" key="12">
    <source>
        <dbReference type="Proteomes" id="UP000225972"/>
    </source>
</evidence>
<dbReference type="EMBL" id="FXXP01000001">
    <property type="protein sequence ID" value="SMX26991.1"/>
    <property type="molecule type" value="Genomic_DNA"/>
</dbReference>
<comment type="catalytic activity">
    <reaction evidence="7 8">
        <text>lipid IVA (E. coli) + CMP-3-deoxy-beta-D-manno-octulosonate = alpha-Kdo-(2-&gt;6)-lipid IVA (E. coli) + CMP + H(+)</text>
        <dbReference type="Rhea" id="RHEA:28066"/>
        <dbReference type="ChEBI" id="CHEBI:15378"/>
        <dbReference type="ChEBI" id="CHEBI:58603"/>
        <dbReference type="ChEBI" id="CHEBI:60364"/>
        <dbReference type="ChEBI" id="CHEBI:60377"/>
        <dbReference type="ChEBI" id="CHEBI:85987"/>
        <dbReference type="EC" id="2.4.99.12"/>
    </reaction>
</comment>
<dbReference type="PANTHER" id="PTHR42755:SF1">
    <property type="entry name" value="3-DEOXY-D-MANNO-OCTULOSONIC ACID TRANSFERASE, MITOCHONDRIAL-RELATED"/>
    <property type="match status" value="1"/>
</dbReference>
<dbReference type="GO" id="GO:0043842">
    <property type="term" value="F:Kdo transferase activity"/>
    <property type="evidence" value="ECO:0007669"/>
    <property type="project" value="UniProtKB-EC"/>
</dbReference>
<dbReference type="EC" id="2.4.99.12" evidence="3 8"/>
<evidence type="ECO:0000256" key="4">
    <source>
        <dbReference type="ARBA" id="ARBA00019077"/>
    </source>
</evidence>
<dbReference type="SUPFAM" id="SSF53756">
    <property type="entry name" value="UDP-Glycosyltransferase/glycogen phosphorylase"/>
    <property type="match status" value="1"/>
</dbReference>
<protein>
    <recommendedName>
        <fullName evidence="4 8">3-deoxy-D-manno-octulosonic acid transferase</fullName>
        <shortName evidence="8">Kdo transferase</shortName>
        <ecNumber evidence="3 8">2.4.99.12</ecNumber>
    </recommendedName>
    <alternativeName>
        <fullName evidence="6 8">Lipid IV(A) 3-deoxy-D-manno-octulosonic acid transferase</fullName>
    </alternativeName>
</protein>
<gene>
    <name evidence="11" type="primary">waaA_1</name>
    <name evidence="11" type="ORF">TRP8649_01093</name>
</gene>
<evidence type="ECO:0000256" key="6">
    <source>
        <dbReference type="ARBA" id="ARBA00031445"/>
    </source>
</evidence>
<evidence type="ECO:0000256" key="9">
    <source>
        <dbReference type="SAM" id="SignalP"/>
    </source>
</evidence>
<name>A0A238J8E4_9RHOB</name>
<evidence type="ECO:0000259" key="10">
    <source>
        <dbReference type="Pfam" id="PF04413"/>
    </source>
</evidence>
<evidence type="ECO:0000256" key="1">
    <source>
        <dbReference type="ARBA" id="ARBA00003394"/>
    </source>
</evidence>